<dbReference type="STRING" id="6239.C18D1.1a.2"/>
<dbReference type="PANTHER" id="PTHR21190">
    <property type="entry name" value="GH10077P"/>
    <property type="match status" value="1"/>
</dbReference>
<dbReference type="PROSITE" id="PS00028">
    <property type="entry name" value="ZINC_FINGER_C2H2_1"/>
    <property type="match status" value="2"/>
</dbReference>
<dbReference type="SUPFAM" id="SSF57667">
    <property type="entry name" value="beta-beta-alpha zinc fingers"/>
    <property type="match status" value="1"/>
</dbReference>
<dbReference type="GO" id="GO:0008270">
    <property type="term" value="F:zinc ion binding"/>
    <property type="evidence" value="ECO:0007669"/>
    <property type="project" value="UniProtKB-KW"/>
</dbReference>
<dbReference type="FunFam" id="3.30.160.60:FF:002852">
    <property type="entry name" value="Dorsal Intercalation and Elongation defect"/>
    <property type="match status" value="1"/>
</dbReference>
<feature type="region of interest" description="Disordered" evidence="2">
    <location>
        <begin position="380"/>
        <end position="424"/>
    </location>
</feature>
<dbReference type="GO" id="GO:0061968">
    <property type="term" value="P:maintenance of left/right asymmetry"/>
    <property type="evidence" value="ECO:0000315"/>
    <property type="project" value="UniProtKB"/>
</dbReference>
<dbReference type="PROSITE" id="PS50157">
    <property type="entry name" value="ZINC_FINGER_C2H2_2"/>
    <property type="match status" value="1"/>
</dbReference>
<keyword evidence="7" id="KW-1267">Proteomics identification</keyword>
<keyword evidence="5" id="KW-1185">Reference proteome</keyword>
<feature type="compositionally biased region" description="Low complexity" evidence="2">
    <location>
        <begin position="405"/>
        <end position="421"/>
    </location>
</feature>
<dbReference type="InterPro" id="IPR041661">
    <property type="entry name" value="ZN622/Rei1/Reh1_Znf-C2H2"/>
</dbReference>
<feature type="region of interest" description="Disordered" evidence="2">
    <location>
        <begin position="175"/>
        <end position="227"/>
    </location>
</feature>
<feature type="compositionally biased region" description="Low complexity" evidence="2">
    <location>
        <begin position="576"/>
        <end position="586"/>
    </location>
</feature>
<dbReference type="FunCoup" id="A0A131MCL4">
    <property type="interactions" value="338"/>
</dbReference>
<evidence type="ECO:0000256" key="1">
    <source>
        <dbReference type="PROSITE-ProRule" id="PRU00042"/>
    </source>
</evidence>
<dbReference type="WormBase" id="C18D1.1a">
    <property type="protein sequence ID" value="CE51263"/>
    <property type="gene ID" value="WBGene00000995"/>
    <property type="gene designation" value="die-1"/>
</dbReference>
<dbReference type="AlphaFoldDB" id="A0A131MCL4"/>
<dbReference type="RefSeq" id="NP_496175.2">
    <property type="nucleotide sequence ID" value="NM_063774.8"/>
</dbReference>
<dbReference type="Bgee" id="WBGene00000995">
    <property type="expression patterns" value="Expressed in pharyngeal muscle cell (C elegans) and 4 other cell types or tissues"/>
</dbReference>
<accession>A0A131MCL4</accession>
<dbReference type="GO" id="GO:0010628">
    <property type="term" value="P:positive regulation of gene expression"/>
    <property type="evidence" value="ECO:0000315"/>
    <property type="project" value="UniProtKB"/>
</dbReference>
<evidence type="ECO:0000313" key="4">
    <source>
        <dbReference type="EMBL" id="CZR14452.1"/>
    </source>
</evidence>
<dbReference type="ExpressionAtlas" id="A0A131MCL4">
    <property type="expression patterns" value="baseline and differential"/>
</dbReference>
<evidence type="ECO:0000313" key="5">
    <source>
        <dbReference type="Proteomes" id="UP000001940"/>
    </source>
</evidence>
<reference evidence="4 5" key="1">
    <citation type="journal article" date="1998" name="Science">
        <title>Genome sequence of the nematode C. elegans: a platform for investigating biology.</title>
        <authorList>
            <consortium name="The C. elegans sequencing consortium"/>
            <person name="Sulson J.E."/>
            <person name="Waterston R."/>
        </authorList>
    </citation>
    <scope>NUCLEOTIDE SEQUENCE [LARGE SCALE GENOMIC DNA]</scope>
    <source>
        <strain evidence="4 5">Bristol N2</strain>
    </source>
</reference>
<dbReference type="CTD" id="174569"/>
<evidence type="ECO:0000256" key="2">
    <source>
        <dbReference type="SAM" id="MobiDB-lite"/>
    </source>
</evidence>
<sequence length="646" mass="70141">MMANAVDMQQLLMSMDPSSANQFNMMNKGGACVMATSGGSASPTSSSGAPSSSSIMAETDEKDMFMPSQLIQNGLANNQLMSMILQQQSNQADSNIADAGHNNSGAEKNIIELLMSGNADLMKFATQFAQQAKSVDQEPEEQRESSPSPPPAVSLNSTLASMVFPTTSTATECSAASTTSSVDSAPSTVIVNGHSNSQSNTDDDDVTQQPSAKKQRTGDETPLTPTSNNQLMQSLLAQMGLSNPLHQQNQKQMKDESMMFSGLFPQGLAGIPLMFQSPLHQQFAGMQDFEPLSALSTPNKGSGVKRQYSSNNKNFCDICNKEVCNKYFLRTHMLKMHGIVIDENKTVIANIDTSIKEREGELTFRCDTCRTMFKTRNQLRQHRQDVHGVLPLSTPRNNPNKSSVPTTPNGANNNSGPNSASMSEEKCALCDKRVSPSMMMLHMAQDHFGAAAANGDLNQMMAILGQRNQSTEEKMSSNLLECTDCSYKTRDPKNLDLHMERHIKMSEAKGRGDEDEDVALQLTTEAALQMVVQNQNQYDGDSTAAALNLTFKNDGTKKEIEEEKATGNHERNSHTSGSISPSGSIPEGFGKNIGEKAFPTQSFLIKCNDDSGEFLTEFLAQLPVRSVIDGPRQLVFNLHPAPPTTS</sequence>
<dbReference type="AGR" id="WB:WBGene00000995"/>
<feature type="region of interest" description="Disordered" evidence="2">
    <location>
        <begin position="560"/>
        <end position="592"/>
    </location>
</feature>
<keyword evidence="1" id="KW-0863">Zinc-finger</keyword>
<dbReference type="GeneID" id="174569"/>
<dbReference type="SMART" id="SM00355">
    <property type="entry name" value="ZnF_C2H2"/>
    <property type="match status" value="4"/>
</dbReference>
<dbReference type="InterPro" id="IPR013087">
    <property type="entry name" value="Znf_C2H2_type"/>
</dbReference>
<gene>
    <name evidence="4 6" type="primary">die-1</name>
    <name evidence="6" type="ORF">C18D1.1</name>
    <name evidence="4" type="ORF">CELE_C18D1.1</name>
</gene>
<evidence type="ECO:0007829" key="7">
    <source>
        <dbReference type="PeptideAtlas" id="A0A131MCL4"/>
    </source>
</evidence>
<feature type="compositionally biased region" description="Polar residues" evidence="2">
    <location>
        <begin position="394"/>
        <end position="404"/>
    </location>
</feature>
<protein>
    <submittedName>
        <fullName evidence="4">C2H2-type domain-containing protein</fullName>
    </submittedName>
</protein>
<proteinExistence type="evidence at protein level"/>
<evidence type="ECO:0000313" key="6">
    <source>
        <dbReference type="WormBase" id="C18D1.1a"/>
    </source>
</evidence>
<dbReference type="InParanoid" id="A0A131MCL4"/>
<dbReference type="OrthoDB" id="10020956at2759"/>
<evidence type="ECO:0000259" key="3">
    <source>
        <dbReference type="PROSITE" id="PS50157"/>
    </source>
</evidence>
<keyword evidence="1" id="KW-0479">Metal-binding</keyword>
<dbReference type="GO" id="GO:0003388">
    <property type="term" value="P:neuron development involved in amphid sensory organ development"/>
    <property type="evidence" value="ECO:0000315"/>
    <property type="project" value="UniProtKB"/>
</dbReference>
<feature type="compositionally biased region" description="Polar residues" evidence="2">
    <location>
        <begin position="189"/>
        <end position="200"/>
    </location>
</feature>
<dbReference type="Pfam" id="PF12756">
    <property type="entry name" value="zf-C2H2_2"/>
    <property type="match status" value="1"/>
</dbReference>
<dbReference type="EMBL" id="BX284602">
    <property type="protein sequence ID" value="CZR14452.1"/>
    <property type="molecule type" value="Genomic_DNA"/>
</dbReference>
<keyword evidence="1" id="KW-0862">Zinc</keyword>
<dbReference type="GO" id="GO:0001708">
    <property type="term" value="P:cell fate specification"/>
    <property type="evidence" value="ECO:0000315"/>
    <property type="project" value="UniProtKB"/>
</dbReference>
<dbReference type="InterPro" id="IPR036236">
    <property type="entry name" value="Znf_C2H2_sf"/>
</dbReference>
<feature type="compositionally biased region" description="Low complexity" evidence="2">
    <location>
        <begin position="175"/>
        <end position="188"/>
    </location>
</feature>
<dbReference type="eggNOG" id="ENOG502S4IJ">
    <property type="taxonomic scope" value="Eukaryota"/>
</dbReference>
<dbReference type="Gene3D" id="3.30.160.60">
    <property type="entry name" value="Classic Zinc Finger"/>
    <property type="match status" value="1"/>
</dbReference>
<dbReference type="PaxDb" id="6239-C18D1.1.1"/>
<feature type="compositionally biased region" description="Basic and acidic residues" evidence="2">
    <location>
        <begin position="560"/>
        <end position="573"/>
    </location>
</feature>
<dbReference type="Proteomes" id="UP000001940">
    <property type="component" value="Chromosome II"/>
</dbReference>
<feature type="region of interest" description="Disordered" evidence="2">
    <location>
        <begin position="130"/>
        <end position="156"/>
    </location>
</feature>
<dbReference type="PANTHER" id="PTHR21190:SF1">
    <property type="entry name" value="GH10077P"/>
    <property type="match status" value="1"/>
</dbReference>
<name>A0A131MCL4_CAEEL</name>
<organism evidence="4 5">
    <name type="scientific">Caenorhabditis elegans</name>
    <dbReference type="NCBI Taxonomy" id="6239"/>
    <lineage>
        <taxon>Eukaryota</taxon>
        <taxon>Metazoa</taxon>
        <taxon>Ecdysozoa</taxon>
        <taxon>Nematoda</taxon>
        <taxon>Chromadorea</taxon>
        <taxon>Rhabditida</taxon>
        <taxon>Rhabditina</taxon>
        <taxon>Rhabditomorpha</taxon>
        <taxon>Rhabditoidea</taxon>
        <taxon>Rhabditidae</taxon>
        <taxon>Peloderinae</taxon>
        <taxon>Caenorhabditis</taxon>
    </lineage>
</organism>
<feature type="domain" description="C2H2-type" evidence="3">
    <location>
        <begin position="364"/>
        <end position="387"/>
    </location>
</feature>